<accession>A0A4Y3KMH9</accession>
<comment type="caution">
    <text evidence="1">The sequence shown here is derived from an EMBL/GenBank/DDBJ whole genome shotgun (WGS) entry which is preliminary data.</text>
</comment>
<dbReference type="RefSeq" id="WP_048341397.1">
    <property type="nucleotide sequence ID" value="NZ_BJLQ01000025.1"/>
</dbReference>
<dbReference type="NCBIfam" id="TIGR02242">
    <property type="entry name" value="tail_TIGR02242"/>
    <property type="match status" value="1"/>
</dbReference>
<name>A0A4Y3KMH9_9CELL</name>
<reference evidence="1 2" key="1">
    <citation type="submission" date="2019-06" db="EMBL/GenBank/DDBJ databases">
        <title>Whole genome shotgun sequence of Cellulomonas gelida NBRC 3748.</title>
        <authorList>
            <person name="Hosoyama A."/>
            <person name="Uohara A."/>
            <person name="Ohji S."/>
            <person name="Ichikawa N."/>
        </authorList>
    </citation>
    <scope>NUCLEOTIDE SEQUENCE [LARGE SCALE GENOMIC DNA]</scope>
    <source>
        <strain evidence="1 2">NBRC 3748</strain>
    </source>
</reference>
<evidence type="ECO:0000313" key="2">
    <source>
        <dbReference type="Proteomes" id="UP000320461"/>
    </source>
</evidence>
<dbReference type="InterPro" id="IPR011748">
    <property type="entry name" value="Unchr_phage_tail-like"/>
</dbReference>
<organism evidence="1 2">
    <name type="scientific">Cellulomonas gelida</name>
    <dbReference type="NCBI Taxonomy" id="1712"/>
    <lineage>
        <taxon>Bacteria</taxon>
        <taxon>Bacillati</taxon>
        <taxon>Actinomycetota</taxon>
        <taxon>Actinomycetes</taxon>
        <taxon>Micrococcales</taxon>
        <taxon>Cellulomonadaceae</taxon>
        <taxon>Cellulomonas</taxon>
    </lineage>
</organism>
<dbReference type="EMBL" id="BJLQ01000025">
    <property type="protein sequence ID" value="GEA85083.1"/>
    <property type="molecule type" value="Genomic_DNA"/>
</dbReference>
<keyword evidence="2" id="KW-1185">Reference proteome</keyword>
<dbReference type="Proteomes" id="UP000320461">
    <property type="component" value="Unassembled WGS sequence"/>
</dbReference>
<protein>
    <submittedName>
        <fullName evidence="1">Phage tail protein</fullName>
    </submittedName>
</protein>
<dbReference type="AlphaFoldDB" id="A0A4Y3KMH9"/>
<dbReference type="InterPro" id="IPR006521">
    <property type="entry name" value="Tail_protein_I"/>
</dbReference>
<dbReference type="OrthoDB" id="5186682at2"/>
<dbReference type="Pfam" id="PF09684">
    <property type="entry name" value="Tail_P2_I"/>
    <property type="match status" value="1"/>
</dbReference>
<evidence type="ECO:0000313" key="1">
    <source>
        <dbReference type="EMBL" id="GEA85083.1"/>
    </source>
</evidence>
<gene>
    <name evidence="1" type="ORF">CGE01nite_23340</name>
</gene>
<sequence>MTGRPADWLLRQLPYGMLSEDFFVRFVSIFQEQGGTLLQHADNLPYLADVDVTPTAMVRQMGHWLGMPGIDTSYPAATQRRILRTAAQTLQWRGTVRGLSRLLELYSGGPVRVTESGGVYGEGAAPDGPAWAVLEVDSTGPLSESDFLALVLDEVPAHVQVEVRVAGRTVWPVLAEEGEMAS</sequence>
<proteinExistence type="predicted"/>